<dbReference type="Proteomes" id="UP000076552">
    <property type="component" value="Unassembled WGS sequence"/>
</dbReference>
<reference evidence="6 7" key="1">
    <citation type="submission" date="2015-06" db="EMBL/GenBank/DDBJ databases">
        <title>Survival trade-offs in plant roots during colonization by closely related pathogenic and mutualistic fungi.</title>
        <authorList>
            <person name="Hacquard S."/>
            <person name="Kracher B."/>
            <person name="Hiruma K."/>
            <person name="Weinman A."/>
            <person name="Muench P."/>
            <person name="Garrido Oter R."/>
            <person name="Ver Loren van Themaat E."/>
            <person name="Dallerey J.-F."/>
            <person name="Damm U."/>
            <person name="Henrissat B."/>
            <person name="Lespinet O."/>
            <person name="Thon M."/>
            <person name="Kemen E."/>
            <person name="McHardy A.C."/>
            <person name="Schulze-Lefert P."/>
            <person name="O'Connell R.J."/>
        </authorList>
    </citation>
    <scope>NUCLEOTIDE SEQUENCE [LARGE SCALE GENOMIC DNA]</scope>
    <source>
        <strain evidence="6 7">0861</strain>
    </source>
</reference>
<evidence type="ECO:0000256" key="1">
    <source>
        <dbReference type="ARBA" id="ARBA00004196"/>
    </source>
</evidence>
<sequence length="451" mass="47825">LFQQTTQLQPKSRIRAYIATFAGILTLPIFGSESPLALRRTFGKMKSACLPSALALALIGLSAAHPQGTRDSKRAIFRPQKIIVTESSLTNPTEAAQVVVYVDEEGAPLETSTETVRFVPASRSISRPSEPMKLETRSGDVSSRTTPSYPSTDALGSSPAASSTSAPTSSSSSSPIPSASFTSNTTLHGIAYAPYTATGQCKTAEQIDADFAELKGKYSVVRTYGTDCNQIANALPAAKKAGVKLFLGIFDVSSIPTQVATIVSAVNSDWSLIDTISVGNELVNNGKATAQQMVTAVGQTRQLLRAAGYTGPVVTVDTFVAVLANPSLCDVSDYCAMNIHPFFDSNTAAKDSGSFITRIVGEVQAKLSNRNKRIVCTETGWPWKGNANGAAVPGLEEQQLAVDSIKKAYASHPSDVILFSAFNDLWKHAEAATFNAEQYWGIGALYSDSGK</sequence>
<dbReference type="SUPFAM" id="SSF51445">
    <property type="entry name" value="(Trans)glycosidases"/>
    <property type="match status" value="1"/>
</dbReference>
<comment type="similarity">
    <text evidence="2">Belongs to the glycosyl hydrolase 17 family.</text>
</comment>
<name>A0A166W7D8_9PEZI</name>
<keyword evidence="5" id="KW-0472">Membrane</keyword>
<dbReference type="PANTHER" id="PTHR16631:SF14">
    <property type="entry name" value="FAMILY 17 GLUCOSIDASE SCW10-RELATED"/>
    <property type="match status" value="1"/>
</dbReference>
<dbReference type="GO" id="GO:0042973">
    <property type="term" value="F:glucan endo-1,3-beta-D-glucosidase activity"/>
    <property type="evidence" value="ECO:0007669"/>
    <property type="project" value="TreeGrafter"/>
</dbReference>
<dbReference type="GO" id="GO:0071555">
    <property type="term" value="P:cell wall organization"/>
    <property type="evidence" value="ECO:0007669"/>
    <property type="project" value="TreeGrafter"/>
</dbReference>
<keyword evidence="5" id="KW-1133">Transmembrane helix</keyword>
<dbReference type="EMBL" id="LFIV01000023">
    <property type="protein sequence ID" value="KZL75403.1"/>
    <property type="molecule type" value="Genomic_DNA"/>
</dbReference>
<evidence type="ECO:0000256" key="4">
    <source>
        <dbReference type="SAM" id="MobiDB-lite"/>
    </source>
</evidence>
<feature type="transmembrane region" description="Helical" evidence="5">
    <location>
        <begin position="16"/>
        <end position="36"/>
    </location>
</feature>
<dbReference type="STRING" id="708197.A0A166W7D8"/>
<evidence type="ECO:0000313" key="7">
    <source>
        <dbReference type="Proteomes" id="UP000076552"/>
    </source>
</evidence>
<comment type="caution">
    <text evidence="6">The sequence shown here is derived from an EMBL/GenBank/DDBJ whole genome shotgun (WGS) entry which is preliminary data.</text>
</comment>
<dbReference type="GO" id="GO:0009986">
    <property type="term" value="C:cell surface"/>
    <property type="evidence" value="ECO:0007669"/>
    <property type="project" value="TreeGrafter"/>
</dbReference>
<dbReference type="PANTHER" id="PTHR16631">
    <property type="entry name" value="GLUCAN 1,3-BETA-GLUCOSIDASE"/>
    <property type="match status" value="1"/>
</dbReference>
<feature type="non-terminal residue" evidence="6">
    <location>
        <position position="1"/>
    </location>
</feature>
<protein>
    <submittedName>
        <fullName evidence="6">Cell wall glucanase</fullName>
    </submittedName>
</protein>
<dbReference type="InterPro" id="IPR017853">
    <property type="entry name" value="GH"/>
</dbReference>
<evidence type="ECO:0000313" key="6">
    <source>
        <dbReference type="EMBL" id="KZL75403.1"/>
    </source>
</evidence>
<feature type="compositionally biased region" description="Low complexity" evidence="4">
    <location>
        <begin position="157"/>
        <end position="179"/>
    </location>
</feature>
<dbReference type="Gene3D" id="3.20.20.80">
    <property type="entry name" value="Glycosidases"/>
    <property type="match status" value="2"/>
</dbReference>
<organism evidence="6 7">
    <name type="scientific">Colletotrichum tofieldiae</name>
    <dbReference type="NCBI Taxonomy" id="708197"/>
    <lineage>
        <taxon>Eukaryota</taxon>
        <taxon>Fungi</taxon>
        <taxon>Dikarya</taxon>
        <taxon>Ascomycota</taxon>
        <taxon>Pezizomycotina</taxon>
        <taxon>Sordariomycetes</taxon>
        <taxon>Hypocreomycetidae</taxon>
        <taxon>Glomerellales</taxon>
        <taxon>Glomerellaceae</taxon>
        <taxon>Colletotrichum</taxon>
        <taxon>Colletotrichum spaethianum species complex</taxon>
    </lineage>
</organism>
<keyword evidence="7" id="KW-1185">Reference proteome</keyword>
<keyword evidence="3" id="KW-0378">Hydrolase</keyword>
<feature type="compositionally biased region" description="Polar residues" evidence="4">
    <location>
        <begin position="139"/>
        <end position="155"/>
    </location>
</feature>
<accession>A0A166W7D8</accession>
<proteinExistence type="inferred from homology"/>
<dbReference type="AlphaFoldDB" id="A0A166W7D8"/>
<evidence type="ECO:0000256" key="2">
    <source>
        <dbReference type="ARBA" id="ARBA00008773"/>
    </source>
</evidence>
<evidence type="ECO:0000256" key="3">
    <source>
        <dbReference type="ARBA" id="ARBA00022801"/>
    </source>
</evidence>
<dbReference type="GO" id="GO:0005576">
    <property type="term" value="C:extracellular region"/>
    <property type="evidence" value="ECO:0007669"/>
    <property type="project" value="TreeGrafter"/>
</dbReference>
<gene>
    <name evidence="6" type="ORF">CT0861_05536</name>
</gene>
<dbReference type="InterPro" id="IPR050732">
    <property type="entry name" value="Beta-glucan_modifiers"/>
</dbReference>
<dbReference type="GO" id="GO:0009277">
    <property type="term" value="C:fungal-type cell wall"/>
    <property type="evidence" value="ECO:0007669"/>
    <property type="project" value="TreeGrafter"/>
</dbReference>
<evidence type="ECO:0000256" key="5">
    <source>
        <dbReference type="SAM" id="Phobius"/>
    </source>
</evidence>
<feature type="region of interest" description="Disordered" evidence="4">
    <location>
        <begin position="120"/>
        <end position="179"/>
    </location>
</feature>
<comment type="subcellular location">
    <subcellularLocation>
        <location evidence="1">Cell envelope</location>
    </subcellularLocation>
</comment>
<keyword evidence="5" id="KW-0812">Transmembrane</keyword>